<comment type="caution">
    <text evidence="1">The sequence shown here is derived from an EMBL/GenBank/DDBJ whole genome shotgun (WGS) entry which is preliminary data.</text>
</comment>
<evidence type="ECO:0000313" key="1">
    <source>
        <dbReference type="EMBL" id="TWG24873.1"/>
    </source>
</evidence>
<dbReference type="Proteomes" id="UP000320239">
    <property type="component" value="Unassembled WGS sequence"/>
</dbReference>
<reference evidence="1 2" key="1">
    <citation type="submission" date="2019-06" db="EMBL/GenBank/DDBJ databases">
        <title>Sequencing the genomes of 1000 actinobacteria strains.</title>
        <authorList>
            <person name="Klenk H.-P."/>
        </authorList>
    </citation>
    <scope>NUCLEOTIDE SEQUENCE [LARGE SCALE GENOMIC DNA]</scope>
    <source>
        <strain evidence="1 2">DSM 43866</strain>
    </source>
</reference>
<keyword evidence="2" id="KW-1185">Reference proteome</keyword>
<accession>A0A561WM06</accession>
<dbReference type="PANTHER" id="PTHR33361">
    <property type="entry name" value="GLR0591 PROTEIN"/>
    <property type="match status" value="1"/>
</dbReference>
<dbReference type="PANTHER" id="PTHR33361:SF2">
    <property type="entry name" value="DUF885 DOMAIN-CONTAINING PROTEIN"/>
    <property type="match status" value="1"/>
</dbReference>
<sequence>MSEPEARFVGEWLSRNLFSQLARTLGCRVPSLPFVSPSRDADLNAAQPGGVDVSHRVQIGQGISIASVTEDFTSRLLRDMARLDPCTAVVDAGEQEVDGLTDYSPDGHQARADLAASALRDLEALIPTSSLHAHLVERLRARIAFHEAGEDLRELHAAATGPLQLIRQAVEAAVPGRDAEGAAYEDGWARVAARQAAIPAALDGYARSLLLAAERGHLPTRRQVELVTQRCRNWADDDIALVERYGGGRQQASLQATAQQARVAYQRLAATLAADLAPQARSDEAFGPQRYALWVRSFLGTEPDLRELYAWGWDEFTRIEAELVAEAKVLGGSVPEVIDRLDERDAPGTLHSRAAFGAWLQELLETTIEQLDGVHFDIPTPLRRIESRVTVSGGIAYTGPSRDLTRPGRVWWLLPEGQESFPTWWAHSTAYHEGVPGHHLQIGHEACQGGLGQRLSLLGGLSGCQEGWALYAERFMDELGHYEQPGARLGYLFSQLLRAARVVLDIGLHLRLPMPSGGGASWTPDAALRLLQDRCHQGPYASPELARYLGRPGQALTYKVGERVWLAGRASFRGDQRAFHRRALDAGSLGLDQLRKALTE</sequence>
<dbReference type="Pfam" id="PF05960">
    <property type="entry name" value="DUF885"/>
    <property type="match status" value="1"/>
</dbReference>
<dbReference type="InterPro" id="IPR010281">
    <property type="entry name" value="DUF885"/>
</dbReference>
<organism evidence="1 2">
    <name type="scientific">Actinoplanes teichomyceticus</name>
    <dbReference type="NCBI Taxonomy" id="1867"/>
    <lineage>
        <taxon>Bacteria</taxon>
        <taxon>Bacillati</taxon>
        <taxon>Actinomycetota</taxon>
        <taxon>Actinomycetes</taxon>
        <taxon>Micromonosporales</taxon>
        <taxon>Micromonosporaceae</taxon>
        <taxon>Actinoplanes</taxon>
    </lineage>
</organism>
<dbReference type="EMBL" id="VIWY01000002">
    <property type="protein sequence ID" value="TWG24873.1"/>
    <property type="molecule type" value="Genomic_DNA"/>
</dbReference>
<evidence type="ECO:0000313" key="2">
    <source>
        <dbReference type="Proteomes" id="UP000320239"/>
    </source>
</evidence>
<protein>
    <submittedName>
        <fullName evidence="1">Uncharacterized protein (DUF885 family)</fullName>
    </submittedName>
</protein>
<proteinExistence type="predicted"/>
<name>A0A561WM06_ACTTI</name>
<dbReference type="AlphaFoldDB" id="A0A561WM06"/>
<gene>
    <name evidence="1" type="ORF">FHX34_1021436</name>
</gene>